<name>A0A0D8FSE4_9ACTN</name>
<dbReference type="Proteomes" id="UP000032336">
    <property type="component" value="Unassembled WGS sequence"/>
</dbReference>
<dbReference type="Pfam" id="PF02599">
    <property type="entry name" value="CsrA"/>
    <property type="match status" value="1"/>
</dbReference>
<dbReference type="GeneID" id="99058387"/>
<keyword evidence="2" id="KW-1185">Reference proteome</keyword>
<dbReference type="RefSeq" id="WP_081901200.1">
    <property type="nucleotide sequence ID" value="NZ_JQKF01000032.1"/>
</dbReference>
<reference evidence="1 2" key="1">
    <citation type="submission" date="2015-01" db="EMBL/GenBank/DDBJ databases">
        <title>Draft genome of the acidophilic iron oxidizer Ferrimicrobium acidiphilum strain T23.</title>
        <authorList>
            <person name="Poehlein A."/>
            <person name="Eisen S."/>
            <person name="Schloemann M."/>
            <person name="Johnson B.D."/>
            <person name="Daniel R."/>
            <person name="Muehling M."/>
        </authorList>
    </citation>
    <scope>NUCLEOTIDE SEQUENCE [LARGE SCALE GENOMIC DNA]</scope>
    <source>
        <strain evidence="1 2">T23</strain>
    </source>
</reference>
<protein>
    <submittedName>
        <fullName evidence="1">Carbon storage regulator</fullName>
    </submittedName>
</protein>
<proteinExistence type="predicted"/>
<dbReference type="EMBL" id="JXUW01000027">
    <property type="protein sequence ID" value="KJE75859.1"/>
    <property type="molecule type" value="Genomic_DNA"/>
</dbReference>
<accession>A0A0D8FSE4</accession>
<organism evidence="1 2">
    <name type="scientific">Ferrimicrobium acidiphilum DSM 19497</name>
    <dbReference type="NCBI Taxonomy" id="1121877"/>
    <lineage>
        <taxon>Bacteria</taxon>
        <taxon>Bacillati</taxon>
        <taxon>Actinomycetota</taxon>
        <taxon>Acidimicrobiia</taxon>
        <taxon>Acidimicrobiales</taxon>
        <taxon>Acidimicrobiaceae</taxon>
        <taxon>Ferrimicrobium</taxon>
    </lineage>
</organism>
<evidence type="ECO:0000313" key="1">
    <source>
        <dbReference type="EMBL" id="KJE75859.1"/>
    </source>
</evidence>
<dbReference type="GO" id="GO:0006402">
    <property type="term" value="P:mRNA catabolic process"/>
    <property type="evidence" value="ECO:0007669"/>
    <property type="project" value="InterPro"/>
</dbReference>
<sequence length="39" mass="4368">MPVVAKAGVRIVIDDDVVITVVEWKRGSVRIGIEAPHRW</sequence>
<dbReference type="AlphaFoldDB" id="A0A0D8FSE4"/>
<dbReference type="InterPro" id="IPR003751">
    <property type="entry name" value="CsrA"/>
</dbReference>
<dbReference type="GO" id="GO:0006109">
    <property type="term" value="P:regulation of carbohydrate metabolic process"/>
    <property type="evidence" value="ECO:0007669"/>
    <property type="project" value="InterPro"/>
</dbReference>
<dbReference type="InterPro" id="IPR036107">
    <property type="entry name" value="CsrA_sf"/>
</dbReference>
<evidence type="ECO:0000313" key="2">
    <source>
        <dbReference type="Proteomes" id="UP000032336"/>
    </source>
</evidence>
<dbReference type="Gene3D" id="2.60.40.4380">
    <property type="entry name" value="Translational regulator CsrA"/>
    <property type="match status" value="1"/>
</dbReference>
<comment type="caution">
    <text evidence="1">The sequence shown here is derived from an EMBL/GenBank/DDBJ whole genome shotgun (WGS) entry which is preliminary data.</text>
</comment>
<dbReference type="SUPFAM" id="SSF117130">
    <property type="entry name" value="CsrA-like"/>
    <property type="match status" value="1"/>
</dbReference>
<gene>
    <name evidence="1" type="primary">csrA2</name>
    <name evidence="1" type="ORF">FEAC_24190</name>
</gene>
<dbReference type="GO" id="GO:0003723">
    <property type="term" value="F:RNA binding"/>
    <property type="evidence" value="ECO:0007669"/>
    <property type="project" value="InterPro"/>
</dbReference>